<dbReference type="GO" id="GO:0046872">
    <property type="term" value="F:metal ion binding"/>
    <property type="evidence" value="ECO:0007669"/>
    <property type="project" value="UniProtKB-KW"/>
</dbReference>
<dbReference type="InterPro" id="IPR017900">
    <property type="entry name" value="4Fe4S_Fe_S_CS"/>
</dbReference>
<reference evidence="7 8" key="1">
    <citation type="submission" date="2016-10" db="EMBL/GenBank/DDBJ databases">
        <authorList>
            <person name="de Groot N.N."/>
        </authorList>
    </citation>
    <scope>NUCLEOTIDE SEQUENCE [LARGE SCALE GENOMIC DNA]</scope>
    <source>
        <strain evidence="7 8">DSM 15269</strain>
    </source>
</reference>
<evidence type="ECO:0000256" key="1">
    <source>
        <dbReference type="ARBA" id="ARBA00022485"/>
    </source>
</evidence>
<keyword evidence="1" id="KW-0004">4Fe-4S</keyword>
<dbReference type="OrthoDB" id="9800558at2"/>
<keyword evidence="2" id="KW-0479">Metal-binding</keyword>
<dbReference type="GO" id="GO:0016491">
    <property type="term" value="F:oxidoreductase activity"/>
    <property type="evidence" value="ECO:0007669"/>
    <property type="project" value="InterPro"/>
</dbReference>
<feature type="domain" description="4Fe-4S ferredoxin-type" evidence="6">
    <location>
        <begin position="88"/>
        <end position="116"/>
    </location>
</feature>
<dbReference type="GO" id="GO:0020037">
    <property type="term" value="F:heme binding"/>
    <property type="evidence" value="ECO:0007669"/>
    <property type="project" value="InterPro"/>
</dbReference>
<organism evidence="7 8">
    <name type="scientific">Desulfonauticus submarinus</name>
    <dbReference type="NCBI Taxonomy" id="206665"/>
    <lineage>
        <taxon>Bacteria</taxon>
        <taxon>Pseudomonadati</taxon>
        <taxon>Thermodesulfobacteriota</taxon>
        <taxon>Desulfovibrionia</taxon>
        <taxon>Desulfovibrionales</taxon>
        <taxon>Desulfonauticaceae</taxon>
        <taxon>Desulfonauticus</taxon>
    </lineage>
</organism>
<name>A0A1H0F8M1_9BACT</name>
<keyword evidence="4" id="KW-0408">Iron</keyword>
<dbReference type="InterPro" id="IPR045854">
    <property type="entry name" value="NO2/SO3_Rdtase_4Fe4S_sf"/>
</dbReference>
<evidence type="ECO:0000256" key="2">
    <source>
        <dbReference type="ARBA" id="ARBA00022723"/>
    </source>
</evidence>
<dbReference type="PROSITE" id="PS00365">
    <property type="entry name" value="NIR_SIR"/>
    <property type="match status" value="1"/>
</dbReference>
<keyword evidence="5" id="KW-0411">Iron-sulfur</keyword>
<sequence>MKTLSQSFQIKTCRGCAKENDCPNSLGIDHLLIEKIKQAISQSKWPEFLKTQVKFPPKAHQQFRISISGCANACSQPQIVDFGLIRAIIPILDKDKCSQCKKCINYCEEQAITLENNYPAFNFQKCLGCGKCWRECPENAIFKKQDGFRILIGGKLGRHPRLAQELPVILSTEKSIELLIKILEFYQKHYQKGKRLGDLLHISDFNELMLCQENG</sequence>
<dbReference type="Proteomes" id="UP000199602">
    <property type="component" value="Unassembled WGS sequence"/>
</dbReference>
<dbReference type="AlphaFoldDB" id="A0A1H0F8M1"/>
<feature type="domain" description="4Fe-4S ferredoxin-type" evidence="6">
    <location>
        <begin position="117"/>
        <end position="146"/>
    </location>
</feature>
<dbReference type="RefSeq" id="WP_092065984.1">
    <property type="nucleotide sequence ID" value="NZ_FNIN01000011.1"/>
</dbReference>
<dbReference type="SUPFAM" id="SSF56014">
    <property type="entry name" value="Nitrite and sulphite reductase 4Fe-4S domain-like"/>
    <property type="match status" value="1"/>
</dbReference>
<keyword evidence="3" id="KW-0677">Repeat</keyword>
<keyword evidence="8" id="KW-1185">Reference proteome</keyword>
<dbReference type="STRING" id="206665.SAMN04488516_11134"/>
<dbReference type="PROSITE" id="PS00198">
    <property type="entry name" value="4FE4S_FER_1"/>
    <property type="match status" value="1"/>
</dbReference>
<evidence type="ECO:0000256" key="5">
    <source>
        <dbReference type="ARBA" id="ARBA00023014"/>
    </source>
</evidence>
<dbReference type="PROSITE" id="PS51379">
    <property type="entry name" value="4FE4S_FER_2"/>
    <property type="match status" value="2"/>
</dbReference>
<dbReference type="GO" id="GO:0051539">
    <property type="term" value="F:4 iron, 4 sulfur cluster binding"/>
    <property type="evidence" value="ECO:0007669"/>
    <property type="project" value="UniProtKB-KW"/>
</dbReference>
<evidence type="ECO:0000313" key="7">
    <source>
        <dbReference type="EMBL" id="SDN90994.1"/>
    </source>
</evidence>
<dbReference type="Pfam" id="PF01077">
    <property type="entry name" value="NIR_SIR"/>
    <property type="match status" value="1"/>
</dbReference>
<dbReference type="Gene3D" id="3.30.413.10">
    <property type="entry name" value="Sulfite Reductase Hemoprotein, domain 1"/>
    <property type="match status" value="1"/>
</dbReference>
<dbReference type="Pfam" id="PF00037">
    <property type="entry name" value="Fer4"/>
    <property type="match status" value="1"/>
</dbReference>
<accession>A0A1H0F8M1</accession>
<dbReference type="Gene3D" id="3.30.70.20">
    <property type="match status" value="1"/>
</dbReference>
<proteinExistence type="predicted"/>
<evidence type="ECO:0000259" key="6">
    <source>
        <dbReference type="PROSITE" id="PS51379"/>
    </source>
</evidence>
<dbReference type="InterPro" id="IPR006066">
    <property type="entry name" value="NO2/SO3_Rdtase_FeS/sirohaem_BS"/>
</dbReference>
<protein>
    <submittedName>
        <fullName evidence="7">4Fe-4S dicluster domain-containing protein</fullName>
    </submittedName>
</protein>
<dbReference type="InterPro" id="IPR006067">
    <property type="entry name" value="NO2/SO3_Rdtase_4Fe4S_dom"/>
</dbReference>
<dbReference type="InterPro" id="IPR017896">
    <property type="entry name" value="4Fe4S_Fe-S-bd"/>
</dbReference>
<evidence type="ECO:0000256" key="4">
    <source>
        <dbReference type="ARBA" id="ARBA00023004"/>
    </source>
</evidence>
<evidence type="ECO:0000256" key="3">
    <source>
        <dbReference type="ARBA" id="ARBA00022737"/>
    </source>
</evidence>
<gene>
    <name evidence="7" type="ORF">SAMN04488516_11134</name>
</gene>
<evidence type="ECO:0000313" key="8">
    <source>
        <dbReference type="Proteomes" id="UP000199602"/>
    </source>
</evidence>
<dbReference type="EMBL" id="FNIN01000011">
    <property type="protein sequence ID" value="SDN90994.1"/>
    <property type="molecule type" value="Genomic_DNA"/>
</dbReference>
<dbReference type="SUPFAM" id="SSF54862">
    <property type="entry name" value="4Fe-4S ferredoxins"/>
    <property type="match status" value="1"/>
</dbReference>
<dbReference type="PANTHER" id="PTHR43724:SF1">
    <property type="entry name" value="PYRUVATE SYNTHASE SUBUNIT PORD"/>
    <property type="match status" value="1"/>
</dbReference>
<dbReference type="PANTHER" id="PTHR43724">
    <property type="entry name" value="PYRUVATE SYNTHASE SUBUNIT PORD"/>
    <property type="match status" value="1"/>
</dbReference>